<keyword evidence="3" id="KW-1185">Reference proteome</keyword>
<gene>
    <name evidence="2" type="primary">A08g508690.1_BraROA</name>
    <name evidence="2" type="ORF">IGI04_031344</name>
</gene>
<proteinExistence type="predicted"/>
<reference evidence="2 3" key="1">
    <citation type="submission" date="2021-03" db="EMBL/GenBank/DDBJ databases">
        <authorList>
            <person name="King G.J."/>
            <person name="Bancroft I."/>
            <person name="Baten A."/>
            <person name="Bloomfield J."/>
            <person name="Borpatragohain P."/>
            <person name="He Z."/>
            <person name="Irish N."/>
            <person name="Irwin J."/>
            <person name="Liu K."/>
            <person name="Mauleon R.P."/>
            <person name="Moore J."/>
            <person name="Morris R."/>
            <person name="Ostergaard L."/>
            <person name="Wang B."/>
            <person name="Wells R."/>
        </authorList>
    </citation>
    <scope>NUCLEOTIDE SEQUENCE [LARGE SCALE GENOMIC DNA]</scope>
    <source>
        <strain evidence="2">R-o-18</strain>
        <tissue evidence="2">Leaf</tissue>
    </source>
</reference>
<dbReference type="EMBL" id="JADBGQ010000007">
    <property type="protein sequence ID" value="KAG5389803.1"/>
    <property type="molecule type" value="Genomic_DNA"/>
</dbReference>
<comment type="caution">
    <text evidence="2">The sequence shown here is derived from an EMBL/GenBank/DDBJ whole genome shotgun (WGS) entry which is preliminary data.</text>
</comment>
<accession>A0ABQ7LVV0</accession>
<evidence type="ECO:0000313" key="3">
    <source>
        <dbReference type="Proteomes" id="UP000823674"/>
    </source>
</evidence>
<feature type="region of interest" description="Disordered" evidence="1">
    <location>
        <begin position="164"/>
        <end position="189"/>
    </location>
</feature>
<evidence type="ECO:0000256" key="1">
    <source>
        <dbReference type="SAM" id="MobiDB-lite"/>
    </source>
</evidence>
<dbReference type="Proteomes" id="UP000823674">
    <property type="component" value="Chromosome A08"/>
</dbReference>
<evidence type="ECO:0000313" key="2">
    <source>
        <dbReference type="EMBL" id="KAG5389803.1"/>
    </source>
</evidence>
<sequence>MFVEIVRAWCLLDPILVNKLNGSASVWAVQCRTSKRPVTSCSKRDRRPKDRGRVAGILDSIYYKRRSTHMKRDTLKTLERATSIHQSCFHLALDLFPYRSPHSVLFIQIEIETLTGVCMCSQGAPHHPSLLMSETWNKPYSREYAAFSAPMALLRQVLCALSSQMKNKSPKQPRDRDGDRKLGRERGRKTSNLKFVDTETFPERLLLCPSPYPTILDVPGSPHTYWGRFLCVPETSPSPRRTRYVRRHQVGVPVQPSKSQLQCLLDLH</sequence>
<organism evidence="2 3">
    <name type="scientific">Brassica rapa subsp. trilocularis</name>
    <dbReference type="NCBI Taxonomy" id="1813537"/>
    <lineage>
        <taxon>Eukaryota</taxon>
        <taxon>Viridiplantae</taxon>
        <taxon>Streptophyta</taxon>
        <taxon>Embryophyta</taxon>
        <taxon>Tracheophyta</taxon>
        <taxon>Spermatophyta</taxon>
        <taxon>Magnoliopsida</taxon>
        <taxon>eudicotyledons</taxon>
        <taxon>Gunneridae</taxon>
        <taxon>Pentapetalae</taxon>
        <taxon>rosids</taxon>
        <taxon>malvids</taxon>
        <taxon>Brassicales</taxon>
        <taxon>Brassicaceae</taxon>
        <taxon>Brassiceae</taxon>
        <taxon>Brassica</taxon>
    </lineage>
</organism>
<name>A0ABQ7LVV0_BRACM</name>
<feature type="compositionally biased region" description="Basic and acidic residues" evidence="1">
    <location>
        <begin position="172"/>
        <end position="185"/>
    </location>
</feature>
<protein>
    <submittedName>
        <fullName evidence="2">Uncharacterized protein</fullName>
    </submittedName>
</protein>